<dbReference type="InterPro" id="IPR051815">
    <property type="entry name" value="Molybdate_resp_trans_reg"/>
</dbReference>
<dbReference type="Pfam" id="PF00126">
    <property type="entry name" value="HTH_1"/>
    <property type="match status" value="1"/>
</dbReference>
<dbReference type="AlphaFoldDB" id="A0A1X7D9T7"/>
<gene>
    <name evidence="2" type="ORF">SAMN02982989_5221</name>
</gene>
<reference evidence="3" key="1">
    <citation type="submission" date="2017-04" db="EMBL/GenBank/DDBJ databases">
        <authorList>
            <person name="Varghese N."/>
            <person name="Submissions S."/>
        </authorList>
    </citation>
    <scope>NUCLEOTIDE SEQUENCE [LARGE SCALE GENOMIC DNA]</scope>
    <source>
        <strain evidence="3">B4P</strain>
    </source>
</reference>
<name>A0A1X7D9T7_9HYPH</name>
<dbReference type="Gene3D" id="1.10.10.10">
    <property type="entry name" value="Winged helix-like DNA-binding domain superfamily/Winged helix DNA-binding domain"/>
    <property type="match status" value="1"/>
</dbReference>
<dbReference type="InterPro" id="IPR000847">
    <property type="entry name" value="LysR_HTH_N"/>
</dbReference>
<feature type="domain" description="HTH lysR-type" evidence="1">
    <location>
        <begin position="24"/>
        <end position="82"/>
    </location>
</feature>
<sequence>MLAEVQINVLLKPGLAIGPDTIGLLSAIADTGSITAAARASSISYKKAWHMVDRLNTSFKKPLVSTTKGGDRRGGAILTDMGAEVMTLYRAILTAAASRPKELQKLLALTA</sequence>
<dbReference type="SUPFAM" id="SSF46785">
    <property type="entry name" value="Winged helix' DNA-binding domain"/>
    <property type="match status" value="1"/>
</dbReference>
<dbReference type="RefSeq" id="WP_085420577.1">
    <property type="nucleotide sequence ID" value="NZ_FXAF01000002.1"/>
</dbReference>
<proteinExistence type="predicted"/>
<dbReference type="OrthoDB" id="9800709at2"/>
<dbReference type="STRING" id="464029.SAMN02982989_5221"/>
<accession>A0A1X7D9T7</accession>
<evidence type="ECO:0000313" key="2">
    <source>
        <dbReference type="EMBL" id="SMF10962.1"/>
    </source>
</evidence>
<dbReference type="GO" id="GO:0003700">
    <property type="term" value="F:DNA-binding transcription factor activity"/>
    <property type="evidence" value="ECO:0007669"/>
    <property type="project" value="InterPro"/>
</dbReference>
<dbReference type="InterPro" id="IPR036388">
    <property type="entry name" value="WH-like_DNA-bd_sf"/>
</dbReference>
<dbReference type="Proteomes" id="UP000192903">
    <property type="component" value="Unassembled WGS sequence"/>
</dbReference>
<evidence type="ECO:0000259" key="1">
    <source>
        <dbReference type="Pfam" id="PF00126"/>
    </source>
</evidence>
<dbReference type="PANTHER" id="PTHR30432">
    <property type="entry name" value="TRANSCRIPTIONAL REGULATOR MODE"/>
    <property type="match status" value="1"/>
</dbReference>
<dbReference type="InterPro" id="IPR036390">
    <property type="entry name" value="WH_DNA-bd_sf"/>
</dbReference>
<dbReference type="EMBL" id="FXAF01000002">
    <property type="protein sequence ID" value="SMF10962.1"/>
    <property type="molecule type" value="Genomic_DNA"/>
</dbReference>
<protein>
    <submittedName>
        <fullName evidence="2">Molybdate transport system regulatory protein</fullName>
    </submittedName>
</protein>
<evidence type="ECO:0000313" key="3">
    <source>
        <dbReference type="Proteomes" id="UP000192903"/>
    </source>
</evidence>
<dbReference type="PANTHER" id="PTHR30432:SF1">
    <property type="entry name" value="DNA-BINDING TRANSCRIPTIONAL DUAL REGULATOR MODE"/>
    <property type="match status" value="1"/>
</dbReference>
<organism evidence="2 3">
    <name type="scientific">Xaviernesmea oryzae</name>
    <dbReference type="NCBI Taxonomy" id="464029"/>
    <lineage>
        <taxon>Bacteria</taxon>
        <taxon>Pseudomonadati</taxon>
        <taxon>Pseudomonadota</taxon>
        <taxon>Alphaproteobacteria</taxon>
        <taxon>Hyphomicrobiales</taxon>
        <taxon>Rhizobiaceae</taxon>
        <taxon>Rhizobium/Agrobacterium group</taxon>
        <taxon>Xaviernesmea</taxon>
    </lineage>
</organism>
<keyword evidence="3" id="KW-1185">Reference proteome</keyword>